<dbReference type="Proteomes" id="UP000292781">
    <property type="component" value="Unassembled WGS sequence"/>
</dbReference>
<dbReference type="EMBL" id="SJFN01000005">
    <property type="protein sequence ID" value="TBW40035.1"/>
    <property type="molecule type" value="Genomic_DNA"/>
</dbReference>
<evidence type="ECO:0000313" key="2">
    <source>
        <dbReference type="Proteomes" id="UP000292781"/>
    </source>
</evidence>
<proteinExistence type="predicted"/>
<accession>A0A4Q9VUX9</accession>
<gene>
    <name evidence="1" type="ORF">EYW49_05030</name>
</gene>
<protein>
    <submittedName>
        <fullName evidence="1">Uncharacterized protein</fullName>
    </submittedName>
</protein>
<name>A0A4Q9VUX9_9HYPH</name>
<reference evidence="1 2" key="1">
    <citation type="submission" date="2019-02" db="EMBL/GenBank/DDBJ databases">
        <title>Siculibacillus lacustris gen. nov., sp. nov., a new rosette-forming bacterium isolated from a freshwater crater lake (Lake St. Ana, Romania).</title>
        <authorList>
            <person name="Felfoldi T."/>
            <person name="Marton Z."/>
            <person name="Szabo A."/>
            <person name="Mentes A."/>
            <person name="Boka K."/>
            <person name="Marialigeti K."/>
            <person name="Mathe I."/>
            <person name="Koncz M."/>
            <person name="Schumann P."/>
            <person name="Toth E."/>
        </authorList>
    </citation>
    <scope>NUCLEOTIDE SEQUENCE [LARGE SCALE GENOMIC DNA]</scope>
    <source>
        <strain evidence="1 2">SA-279</strain>
    </source>
</reference>
<dbReference type="RefSeq" id="WP_131306848.1">
    <property type="nucleotide sequence ID" value="NZ_SJFN01000005.1"/>
</dbReference>
<keyword evidence="2" id="KW-1185">Reference proteome</keyword>
<comment type="caution">
    <text evidence="1">The sequence shown here is derived from an EMBL/GenBank/DDBJ whole genome shotgun (WGS) entry which is preliminary data.</text>
</comment>
<organism evidence="1 2">
    <name type="scientific">Siculibacillus lacustris</name>
    <dbReference type="NCBI Taxonomy" id="1549641"/>
    <lineage>
        <taxon>Bacteria</taxon>
        <taxon>Pseudomonadati</taxon>
        <taxon>Pseudomonadota</taxon>
        <taxon>Alphaproteobacteria</taxon>
        <taxon>Hyphomicrobiales</taxon>
        <taxon>Ancalomicrobiaceae</taxon>
        <taxon>Siculibacillus</taxon>
    </lineage>
</organism>
<evidence type="ECO:0000313" key="1">
    <source>
        <dbReference type="EMBL" id="TBW40035.1"/>
    </source>
</evidence>
<dbReference type="AlphaFoldDB" id="A0A4Q9VUX9"/>
<sequence length="91" mass="10138">MNSFHSQGPNWVQMDAGVWVKPARSGHVEINFASAGDGSPCYDVIAYDSLGRRSDTHTPSEVFNDFRIAREIGDRITAEHIAATRRDFTIN</sequence>